<dbReference type="CDD" id="cd05311">
    <property type="entry name" value="NAD_bind_2_malic_enz"/>
    <property type="match status" value="1"/>
</dbReference>
<dbReference type="Gene3D" id="3.40.50.10380">
    <property type="entry name" value="Malic enzyme, N-terminal domain"/>
    <property type="match status" value="1"/>
</dbReference>
<dbReference type="SUPFAM" id="SSF51735">
    <property type="entry name" value="NAD(P)-binding Rossmann-fold domains"/>
    <property type="match status" value="1"/>
</dbReference>
<dbReference type="InterPro" id="IPR012301">
    <property type="entry name" value="Malic_N_dom"/>
</dbReference>
<dbReference type="GO" id="GO:0051287">
    <property type="term" value="F:NAD binding"/>
    <property type="evidence" value="ECO:0007669"/>
    <property type="project" value="InterPro"/>
</dbReference>
<dbReference type="SUPFAM" id="SSF55021">
    <property type="entry name" value="ACT-like"/>
    <property type="match status" value="1"/>
</dbReference>
<evidence type="ECO:0000256" key="6">
    <source>
        <dbReference type="ARBA" id="ARBA00029440"/>
    </source>
</evidence>
<evidence type="ECO:0000256" key="5">
    <source>
        <dbReference type="ARBA" id="ARBA00023002"/>
    </source>
</evidence>
<name>A0A9W4CJN1_9CYAN</name>
<feature type="domain" description="ACT" evidence="8">
    <location>
        <begin position="36"/>
        <end position="109"/>
    </location>
</feature>
<dbReference type="EC" id="1.1.1.38" evidence="9"/>
<dbReference type="Gene3D" id="3.30.70.260">
    <property type="match status" value="1"/>
</dbReference>
<keyword evidence="5 9" id="KW-0560">Oxidoreductase</keyword>
<reference evidence="9" key="1">
    <citation type="submission" date="2020-09" db="EMBL/GenBank/DDBJ databases">
        <authorList>
            <person name="Blom J."/>
        </authorList>
    </citation>
    <scope>NUCLEOTIDE SEQUENCE</scope>
    <source>
        <strain evidence="9">No.713</strain>
    </source>
</reference>
<comment type="cofactor">
    <cofactor evidence="1">
        <name>Mn(2+)</name>
        <dbReference type="ChEBI" id="CHEBI:29035"/>
    </cofactor>
</comment>
<dbReference type="EMBL" id="LR882967">
    <property type="protein sequence ID" value="CAD5946336.1"/>
    <property type="molecule type" value="Genomic_DNA"/>
</dbReference>
<dbReference type="PRINTS" id="PR00072">
    <property type="entry name" value="MALOXRDTASE"/>
</dbReference>
<evidence type="ECO:0000256" key="1">
    <source>
        <dbReference type="ARBA" id="ARBA00001936"/>
    </source>
</evidence>
<dbReference type="GO" id="GO:0004470">
    <property type="term" value="F:malic enzyme activity"/>
    <property type="evidence" value="ECO:0007669"/>
    <property type="project" value="InterPro"/>
</dbReference>
<dbReference type="Pfam" id="PF03949">
    <property type="entry name" value="Malic_M"/>
    <property type="match status" value="1"/>
</dbReference>
<dbReference type="InterPro" id="IPR012302">
    <property type="entry name" value="Malic_NAD-bd"/>
</dbReference>
<sequence length="486" mass="51797">MEELTKSKITFTIGGLLSINALSMVSLTPNPSFSVTIRLELPNRAGMLASVAQAIATVGGNLGQIDLIEQTLQKTIREISVDASSGEHAEQIVQAVKALPELKVLAVYDRTFNLHRAGKISIQSKIPLKSQSDLAMAYTPGVGRICKAIAEDPQQVYSLTIKQNTVAIVTDGSAVLGLGNLGPAGALPVMEGKAMLFKEFADIDAFPICLDTQDTDKIIETVKYIAPVFGGINLEDIAAPRCFEIEAKLRQSLDIPIFHDDQHGTAIVSLAALINSLKLVKKSMDEIHLVLNGAGAAGIAMARLFKKAGVRYITLCDSKGIISQDRPDINAQKREFAVDLSGTLADAMKDADVFMGVSAPGVVTPEMVRSMAKDPIVFAMANPIPEIQPELITDDVAVMATGRSDYPNQINNVLAFPGIFRGALDCGAKSLTISMYLEAASAIASLVSPSDLDREHIVPSVFDKRVATVVAGAVAHTARQEGLARH</sequence>
<dbReference type="AlphaFoldDB" id="A0A9W4CJN1"/>
<dbReference type="PROSITE" id="PS51671">
    <property type="entry name" value="ACT"/>
    <property type="match status" value="1"/>
</dbReference>
<dbReference type="GO" id="GO:0016616">
    <property type="term" value="F:oxidoreductase activity, acting on the CH-OH group of donors, NAD or NADP as acceptor"/>
    <property type="evidence" value="ECO:0007669"/>
    <property type="project" value="InterPro"/>
</dbReference>
<evidence type="ECO:0000259" key="8">
    <source>
        <dbReference type="PROSITE" id="PS51671"/>
    </source>
</evidence>
<organism evidence="9 10">
    <name type="scientific">Planktothrix pseudagardhii</name>
    <dbReference type="NCBI Taxonomy" id="132604"/>
    <lineage>
        <taxon>Bacteria</taxon>
        <taxon>Bacillati</taxon>
        <taxon>Cyanobacteriota</taxon>
        <taxon>Cyanophyceae</taxon>
        <taxon>Oscillatoriophycideae</taxon>
        <taxon>Oscillatoriales</taxon>
        <taxon>Microcoleaceae</taxon>
        <taxon>Planktothrix</taxon>
    </lineage>
</organism>
<dbReference type="InterPro" id="IPR046346">
    <property type="entry name" value="Aminoacid_DH-like_N_sf"/>
</dbReference>
<dbReference type="InterPro" id="IPR037062">
    <property type="entry name" value="Malic_N_dom_sf"/>
</dbReference>
<evidence type="ECO:0000256" key="2">
    <source>
        <dbReference type="ARBA" id="ARBA00001946"/>
    </source>
</evidence>
<dbReference type="Gene3D" id="3.40.50.720">
    <property type="entry name" value="NAD(P)-binding Rossmann-like Domain"/>
    <property type="match status" value="1"/>
</dbReference>
<evidence type="ECO:0000313" key="10">
    <source>
        <dbReference type="Proteomes" id="UP001153719"/>
    </source>
</evidence>
<evidence type="ECO:0000313" key="9">
    <source>
        <dbReference type="EMBL" id="CAD5946336.1"/>
    </source>
</evidence>
<dbReference type="PANTHER" id="PTHR43237">
    <property type="entry name" value="NADP-DEPENDENT MALIC ENZYME"/>
    <property type="match status" value="1"/>
</dbReference>
<comment type="pathway">
    <text evidence="6">Amino-acid biosynthesis.</text>
</comment>
<gene>
    <name evidence="9" type="ORF">NO713_02258</name>
</gene>
<dbReference type="InterPro" id="IPR015884">
    <property type="entry name" value="Malic_enzyme_CS"/>
</dbReference>
<evidence type="ECO:0000256" key="3">
    <source>
        <dbReference type="ARBA" id="ARBA00008785"/>
    </source>
</evidence>
<evidence type="ECO:0000256" key="4">
    <source>
        <dbReference type="ARBA" id="ARBA00022723"/>
    </source>
</evidence>
<dbReference type="FunFam" id="3.40.50.10380:FF:000003">
    <property type="entry name" value="NADP-dependent malic enzyme"/>
    <property type="match status" value="1"/>
</dbReference>
<proteinExistence type="inferred from homology"/>
<dbReference type="InterPro" id="IPR045865">
    <property type="entry name" value="ACT-like_dom_sf"/>
</dbReference>
<dbReference type="InterPro" id="IPR051674">
    <property type="entry name" value="Malate_Decarboxylase"/>
</dbReference>
<dbReference type="SMART" id="SM00919">
    <property type="entry name" value="Malic_M"/>
    <property type="match status" value="1"/>
</dbReference>
<comment type="similarity">
    <text evidence="3 7">Belongs to the malic enzymes family.</text>
</comment>
<keyword evidence="4 7" id="KW-0479">Metal-binding</keyword>
<keyword evidence="10" id="KW-1185">Reference proteome</keyword>
<dbReference type="PROSITE" id="PS00331">
    <property type="entry name" value="MALIC_ENZYMES"/>
    <property type="match status" value="1"/>
</dbReference>
<dbReference type="SUPFAM" id="SSF53223">
    <property type="entry name" value="Aminoacid dehydrogenase-like, N-terminal domain"/>
    <property type="match status" value="1"/>
</dbReference>
<dbReference type="Pfam" id="PF00390">
    <property type="entry name" value="malic"/>
    <property type="match status" value="1"/>
</dbReference>
<protein>
    <submittedName>
        <fullName evidence="9">NAD-dependent malic enzyme</fullName>
        <ecNumber evidence="9">1.1.1.38</ecNumber>
    </submittedName>
</protein>
<dbReference type="Proteomes" id="UP001153719">
    <property type="component" value="Chromosome"/>
</dbReference>
<dbReference type="InterPro" id="IPR036291">
    <property type="entry name" value="NAD(P)-bd_dom_sf"/>
</dbReference>
<evidence type="ECO:0000256" key="7">
    <source>
        <dbReference type="RuleBase" id="RU003427"/>
    </source>
</evidence>
<dbReference type="InterPro" id="IPR002912">
    <property type="entry name" value="ACT_dom"/>
</dbReference>
<dbReference type="KEGG" id="ppsu:NO713_02258"/>
<dbReference type="FunFam" id="3.40.50.720:FF:000095">
    <property type="entry name" value="NADP-dependent malic enzyme"/>
    <property type="match status" value="1"/>
</dbReference>
<dbReference type="InterPro" id="IPR045213">
    <property type="entry name" value="Malic_NAD-bd_bact_type"/>
</dbReference>
<dbReference type="SMART" id="SM01274">
    <property type="entry name" value="malic"/>
    <property type="match status" value="1"/>
</dbReference>
<accession>A0A9W4CJN1</accession>
<comment type="cofactor">
    <cofactor evidence="2">
        <name>Mg(2+)</name>
        <dbReference type="ChEBI" id="CHEBI:18420"/>
    </cofactor>
</comment>
<dbReference type="InterPro" id="IPR001891">
    <property type="entry name" value="Malic_OxRdtase"/>
</dbReference>
<dbReference type="PANTHER" id="PTHR43237:SF4">
    <property type="entry name" value="NADP-DEPENDENT MALIC ENZYME"/>
    <property type="match status" value="1"/>
</dbReference>
<dbReference type="GO" id="GO:0046872">
    <property type="term" value="F:metal ion binding"/>
    <property type="evidence" value="ECO:0007669"/>
    <property type="project" value="UniProtKB-KW"/>
</dbReference>
<dbReference type="CDD" id="cd04887">
    <property type="entry name" value="ACT_MalLac-Enz"/>
    <property type="match status" value="1"/>
</dbReference>